<proteinExistence type="predicted"/>
<gene>
    <name evidence="3" type="ORF">C5F51_34245</name>
</gene>
<evidence type="ECO:0000259" key="2">
    <source>
        <dbReference type="Pfam" id="PF12697"/>
    </source>
</evidence>
<accession>A0A2S5ZVJ8</accession>
<keyword evidence="4" id="KW-1185">Reference proteome</keyword>
<dbReference type="PANTHER" id="PTHR43798">
    <property type="entry name" value="MONOACYLGLYCEROL LIPASE"/>
    <property type="match status" value="1"/>
</dbReference>
<dbReference type="AlphaFoldDB" id="A0A2S5ZVJ8"/>
<dbReference type="GO" id="GO:0016787">
    <property type="term" value="F:hydrolase activity"/>
    <property type="evidence" value="ECO:0007669"/>
    <property type="project" value="UniProtKB-KW"/>
</dbReference>
<dbReference type="GO" id="GO:0016020">
    <property type="term" value="C:membrane"/>
    <property type="evidence" value="ECO:0007669"/>
    <property type="project" value="TreeGrafter"/>
</dbReference>
<organism evidence="3 4">
    <name type="scientific">Nocardia nova</name>
    <dbReference type="NCBI Taxonomy" id="37330"/>
    <lineage>
        <taxon>Bacteria</taxon>
        <taxon>Bacillati</taxon>
        <taxon>Actinomycetota</taxon>
        <taxon>Actinomycetes</taxon>
        <taxon>Mycobacteriales</taxon>
        <taxon>Nocardiaceae</taxon>
        <taxon>Nocardia</taxon>
    </lineage>
</organism>
<evidence type="ECO:0000313" key="4">
    <source>
        <dbReference type="Proteomes" id="UP000238356"/>
    </source>
</evidence>
<name>A0A2S5ZVJ8_9NOCA</name>
<dbReference type="InterPro" id="IPR029058">
    <property type="entry name" value="AB_hydrolase_fold"/>
</dbReference>
<dbReference type="Gene3D" id="3.40.50.1820">
    <property type="entry name" value="alpha/beta hydrolase"/>
    <property type="match status" value="1"/>
</dbReference>
<sequence>MRSISFHRSGTELTAEIVDGDGPPLVIVPGVMADAATWRPVVERLGLSNPVVTINRRGRVPSGPLGADYSVRTEIDDLHHILDALGAAVQLFGWSYGGLIALEAACERSDLRSVIAYEPVSAPFAPAAIPALRVAVDRGDLDAAVRLVNTDVSGFSTEYVAALRESPAWAVLRPLAAPLPTELAAIEAYRVDLRRYRALSVPITLLLGELNANAAPYGTVFDRIAGALPQARIDRLSGQGHLAHAQAPHLLARHIAAAVRAGSPAEAEPGKNRLGR</sequence>
<reference evidence="3 4" key="1">
    <citation type="submission" date="2018-02" db="EMBL/GenBank/DDBJ databases">
        <title>8 Nocardia nova and 1 Nocardia cyriacigeorgica strain used for evolution to TMP-SMX.</title>
        <authorList>
            <person name="Mehta H."/>
            <person name="Weng J."/>
            <person name="Shamoo Y."/>
        </authorList>
    </citation>
    <scope>NUCLEOTIDE SEQUENCE [LARGE SCALE GENOMIC DNA]</scope>
    <source>
        <strain evidence="3 4">BAA2227</strain>
    </source>
</reference>
<keyword evidence="1 3" id="KW-0378">Hydrolase</keyword>
<protein>
    <submittedName>
        <fullName evidence="3">Alpha/beta hydrolase</fullName>
    </submittedName>
</protein>
<dbReference type="SUPFAM" id="SSF53474">
    <property type="entry name" value="alpha/beta-Hydrolases"/>
    <property type="match status" value="1"/>
</dbReference>
<evidence type="ECO:0000313" key="3">
    <source>
        <dbReference type="EMBL" id="PPJ19972.1"/>
    </source>
</evidence>
<comment type="caution">
    <text evidence="3">The sequence shown here is derived from an EMBL/GenBank/DDBJ whole genome shotgun (WGS) entry which is preliminary data.</text>
</comment>
<dbReference type="Pfam" id="PF12697">
    <property type="entry name" value="Abhydrolase_6"/>
    <property type="match status" value="1"/>
</dbReference>
<dbReference type="RefSeq" id="WP_104364759.1">
    <property type="nucleotide sequence ID" value="NZ_PSZD01000038.1"/>
</dbReference>
<dbReference type="InterPro" id="IPR000073">
    <property type="entry name" value="AB_hydrolase_1"/>
</dbReference>
<evidence type="ECO:0000256" key="1">
    <source>
        <dbReference type="ARBA" id="ARBA00022801"/>
    </source>
</evidence>
<dbReference type="InterPro" id="IPR050266">
    <property type="entry name" value="AB_hydrolase_sf"/>
</dbReference>
<dbReference type="Proteomes" id="UP000238356">
    <property type="component" value="Unassembled WGS sequence"/>
</dbReference>
<dbReference type="EMBL" id="PSZD01000038">
    <property type="protein sequence ID" value="PPJ19972.1"/>
    <property type="molecule type" value="Genomic_DNA"/>
</dbReference>
<dbReference type="PANTHER" id="PTHR43798:SF31">
    <property type="entry name" value="AB HYDROLASE SUPERFAMILY PROTEIN YCLE"/>
    <property type="match status" value="1"/>
</dbReference>
<feature type="domain" description="AB hydrolase-1" evidence="2">
    <location>
        <begin position="25"/>
        <end position="253"/>
    </location>
</feature>